<sequence>MGRKRLQENASRRRKCYSWIVRNLEKLSLPFEGPSNKQNALSGLVGQYEGSDDEDDQDNGSTAILPPANGNKPPDVMDTKLADFLA</sequence>
<protein>
    <submittedName>
        <fullName evidence="2">Uncharacterized protein</fullName>
    </submittedName>
</protein>
<evidence type="ECO:0000313" key="3">
    <source>
        <dbReference type="Proteomes" id="UP000230750"/>
    </source>
</evidence>
<gene>
    <name evidence="2" type="ORF">BSL78_29617</name>
</gene>
<dbReference type="AlphaFoldDB" id="A0A2G8JCU1"/>
<feature type="non-terminal residue" evidence="2">
    <location>
        <position position="86"/>
    </location>
</feature>
<feature type="compositionally biased region" description="Basic and acidic residues" evidence="1">
    <location>
        <begin position="75"/>
        <end position="86"/>
    </location>
</feature>
<organism evidence="2 3">
    <name type="scientific">Stichopus japonicus</name>
    <name type="common">Sea cucumber</name>
    <dbReference type="NCBI Taxonomy" id="307972"/>
    <lineage>
        <taxon>Eukaryota</taxon>
        <taxon>Metazoa</taxon>
        <taxon>Echinodermata</taxon>
        <taxon>Eleutherozoa</taxon>
        <taxon>Echinozoa</taxon>
        <taxon>Holothuroidea</taxon>
        <taxon>Aspidochirotacea</taxon>
        <taxon>Aspidochirotida</taxon>
        <taxon>Stichopodidae</taxon>
        <taxon>Apostichopus</taxon>
    </lineage>
</organism>
<proteinExistence type="predicted"/>
<name>A0A2G8JCU1_STIJA</name>
<keyword evidence="3" id="KW-1185">Reference proteome</keyword>
<dbReference type="Proteomes" id="UP000230750">
    <property type="component" value="Unassembled WGS sequence"/>
</dbReference>
<dbReference type="EMBL" id="MRZV01002494">
    <property type="protein sequence ID" value="PIK33571.1"/>
    <property type="molecule type" value="Genomic_DNA"/>
</dbReference>
<accession>A0A2G8JCU1</accession>
<feature type="region of interest" description="Disordered" evidence="1">
    <location>
        <begin position="31"/>
        <end position="86"/>
    </location>
</feature>
<reference evidence="2 3" key="1">
    <citation type="journal article" date="2017" name="PLoS Biol.">
        <title>The sea cucumber genome provides insights into morphological evolution and visceral regeneration.</title>
        <authorList>
            <person name="Zhang X."/>
            <person name="Sun L."/>
            <person name="Yuan J."/>
            <person name="Sun Y."/>
            <person name="Gao Y."/>
            <person name="Zhang L."/>
            <person name="Li S."/>
            <person name="Dai H."/>
            <person name="Hamel J.F."/>
            <person name="Liu C."/>
            <person name="Yu Y."/>
            <person name="Liu S."/>
            <person name="Lin W."/>
            <person name="Guo K."/>
            <person name="Jin S."/>
            <person name="Xu P."/>
            <person name="Storey K.B."/>
            <person name="Huan P."/>
            <person name="Zhang T."/>
            <person name="Zhou Y."/>
            <person name="Zhang J."/>
            <person name="Lin C."/>
            <person name="Li X."/>
            <person name="Xing L."/>
            <person name="Huo D."/>
            <person name="Sun M."/>
            <person name="Wang L."/>
            <person name="Mercier A."/>
            <person name="Li F."/>
            <person name="Yang H."/>
            <person name="Xiang J."/>
        </authorList>
    </citation>
    <scope>NUCLEOTIDE SEQUENCE [LARGE SCALE GENOMIC DNA]</scope>
    <source>
        <strain evidence="2">Shaxun</strain>
        <tissue evidence="2">Muscle</tissue>
    </source>
</reference>
<evidence type="ECO:0000256" key="1">
    <source>
        <dbReference type="SAM" id="MobiDB-lite"/>
    </source>
</evidence>
<comment type="caution">
    <text evidence="2">The sequence shown here is derived from an EMBL/GenBank/DDBJ whole genome shotgun (WGS) entry which is preliminary data.</text>
</comment>
<evidence type="ECO:0000313" key="2">
    <source>
        <dbReference type="EMBL" id="PIK33571.1"/>
    </source>
</evidence>